<organism evidence="2 3">
    <name type="scientific">Parapedobacter pyrenivorans</name>
    <dbReference type="NCBI Taxonomy" id="1305674"/>
    <lineage>
        <taxon>Bacteria</taxon>
        <taxon>Pseudomonadati</taxon>
        <taxon>Bacteroidota</taxon>
        <taxon>Sphingobacteriia</taxon>
        <taxon>Sphingobacteriales</taxon>
        <taxon>Sphingobacteriaceae</taxon>
        <taxon>Parapedobacter</taxon>
    </lineage>
</organism>
<dbReference type="Proteomes" id="UP000660862">
    <property type="component" value="Unassembled WGS sequence"/>
</dbReference>
<evidence type="ECO:0000313" key="2">
    <source>
        <dbReference type="EMBL" id="GGG96077.1"/>
    </source>
</evidence>
<keyword evidence="1" id="KW-0472">Membrane</keyword>
<keyword evidence="3" id="KW-1185">Reference proteome</keyword>
<feature type="transmembrane region" description="Helical" evidence="1">
    <location>
        <begin position="38"/>
        <end position="59"/>
    </location>
</feature>
<accession>A0A917HX58</accession>
<feature type="transmembrane region" description="Helical" evidence="1">
    <location>
        <begin position="111"/>
        <end position="130"/>
    </location>
</feature>
<proteinExistence type="predicted"/>
<dbReference type="EMBL" id="BMER01000004">
    <property type="protein sequence ID" value="GGG96077.1"/>
    <property type="molecule type" value="Genomic_DNA"/>
</dbReference>
<sequence length="144" mass="16713">MFYTIGALTIENNVNYDTWRYISPADFKDYHQRLEVLLGWHMFIPMGTALILNVVLIFVKSLRPNRWVVICSAVLFSFIVAFSLAIQVPLHQELAANFNERDLNQLIRNHNLIRLPATIALMLINVLLLLRLLRNNQAVRDPEI</sequence>
<feature type="transmembrane region" description="Helical" evidence="1">
    <location>
        <begin position="66"/>
        <end position="91"/>
    </location>
</feature>
<keyword evidence="1" id="KW-0812">Transmembrane</keyword>
<name>A0A917HX58_9SPHI</name>
<protein>
    <submittedName>
        <fullName evidence="2">Uncharacterized protein</fullName>
    </submittedName>
</protein>
<comment type="caution">
    <text evidence="2">The sequence shown here is derived from an EMBL/GenBank/DDBJ whole genome shotgun (WGS) entry which is preliminary data.</text>
</comment>
<reference evidence="2" key="1">
    <citation type="journal article" date="2014" name="Int. J. Syst. Evol. Microbiol.">
        <title>Complete genome sequence of Corynebacterium casei LMG S-19264T (=DSM 44701T), isolated from a smear-ripened cheese.</title>
        <authorList>
            <consortium name="US DOE Joint Genome Institute (JGI-PGF)"/>
            <person name="Walter F."/>
            <person name="Albersmeier A."/>
            <person name="Kalinowski J."/>
            <person name="Ruckert C."/>
        </authorList>
    </citation>
    <scope>NUCLEOTIDE SEQUENCE</scope>
    <source>
        <strain evidence="2">CGMCC 1.12195</strain>
    </source>
</reference>
<reference evidence="2" key="2">
    <citation type="submission" date="2020-09" db="EMBL/GenBank/DDBJ databases">
        <authorList>
            <person name="Sun Q."/>
            <person name="Zhou Y."/>
        </authorList>
    </citation>
    <scope>NUCLEOTIDE SEQUENCE</scope>
    <source>
        <strain evidence="2">CGMCC 1.12195</strain>
    </source>
</reference>
<keyword evidence="1" id="KW-1133">Transmembrane helix</keyword>
<evidence type="ECO:0000256" key="1">
    <source>
        <dbReference type="SAM" id="Phobius"/>
    </source>
</evidence>
<dbReference type="AlphaFoldDB" id="A0A917HX58"/>
<evidence type="ECO:0000313" key="3">
    <source>
        <dbReference type="Proteomes" id="UP000660862"/>
    </source>
</evidence>
<gene>
    <name evidence="2" type="ORF">GCM10007415_34110</name>
</gene>